<gene>
    <name evidence="1" type="ORF">EG68_12314</name>
</gene>
<proteinExistence type="predicted"/>
<keyword evidence="2" id="KW-1185">Reference proteome</keyword>
<sequence length="38" mass="4220">MENKALRRGSSYIFTHPNDIRHSFIGSHSSAVGSNCQN</sequence>
<dbReference type="AlphaFoldDB" id="A0A8S9YHQ1"/>
<evidence type="ECO:0000313" key="1">
    <source>
        <dbReference type="EMBL" id="KAF7234170.1"/>
    </source>
</evidence>
<dbReference type="EMBL" id="JTDE01011687">
    <property type="protein sequence ID" value="KAF7234170.1"/>
    <property type="molecule type" value="Genomic_DNA"/>
</dbReference>
<accession>A0A8S9YHQ1</accession>
<name>A0A8S9YHQ1_9TREM</name>
<evidence type="ECO:0000313" key="2">
    <source>
        <dbReference type="Proteomes" id="UP000822476"/>
    </source>
</evidence>
<organism evidence="1 2">
    <name type="scientific">Paragonimus skrjabini miyazakii</name>
    <dbReference type="NCBI Taxonomy" id="59628"/>
    <lineage>
        <taxon>Eukaryota</taxon>
        <taxon>Metazoa</taxon>
        <taxon>Spiralia</taxon>
        <taxon>Lophotrochozoa</taxon>
        <taxon>Platyhelminthes</taxon>
        <taxon>Trematoda</taxon>
        <taxon>Digenea</taxon>
        <taxon>Plagiorchiida</taxon>
        <taxon>Troglotremata</taxon>
        <taxon>Troglotrematidae</taxon>
        <taxon>Paragonimus</taxon>
    </lineage>
</organism>
<dbReference type="Proteomes" id="UP000822476">
    <property type="component" value="Unassembled WGS sequence"/>
</dbReference>
<comment type="caution">
    <text evidence="1">The sequence shown here is derived from an EMBL/GenBank/DDBJ whole genome shotgun (WGS) entry which is preliminary data.</text>
</comment>
<protein>
    <submittedName>
        <fullName evidence="1">Uncharacterized protein</fullName>
    </submittedName>
</protein>
<reference evidence="1" key="1">
    <citation type="submission" date="2019-07" db="EMBL/GenBank/DDBJ databases">
        <title>Annotation for the trematode Paragonimus miyazaki's.</title>
        <authorList>
            <person name="Choi Y.-J."/>
        </authorList>
    </citation>
    <scope>NUCLEOTIDE SEQUENCE</scope>
    <source>
        <strain evidence="1">Japan</strain>
    </source>
</reference>